<dbReference type="RefSeq" id="WP_145280257.1">
    <property type="nucleotide sequence ID" value="NZ_CP036291.1"/>
</dbReference>
<dbReference type="AlphaFoldDB" id="A0A518D5K9"/>
<sequence length="118" mass="12709">MSARYPTHPCPAPHAPMTGSEVAVACRSGRPIPPEALSRLEHLDDVFFGAIAGDADALDQTGRLWREARAELCEPLLDESREQYLRRAEVVCAAGRAAPIENLAATFAALEVLTLLAD</sequence>
<dbReference type="KEGG" id="pnd:Pla175_00990"/>
<proteinExistence type="predicted"/>
<evidence type="ECO:0000313" key="2">
    <source>
        <dbReference type="Proteomes" id="UP000317429"/>
    </source>
</evidence>
<reference evidence="1 2" key="1">
    <citation type="submission" date="2019-02" db="EMBL/GenBank/DDBJ databases">
        <title>Deep-cultivation of Planctomycetes and their phenomic and genomic characterization uncovers novel biology.</title>
        <authorList>
            <person name="Wiegand S."/>
            <person name="Jogler M."/>
            <person name="Boedeker C."/>
            <person name="Pinto D."/>
            <person name="Vollmers J."/>
            <person name="Rivas-Marin E."/>
            <person name="Kohn T."/>
            <person name="Peeters S.H."/>
            <person name="Heuer A."/>
            <person name="Rast P."/>
            <person name="Oberbeckmann S."/>
            <person name="Bunk B."/>
            <person name="Jeske O."/>
            <person name="Meyerdierks A."/>
            <person name="Storesund J.E."/>
            <person name="Kallscheuer N."/>
            <person name="Luecker S."/>
            <person name="Lage O.M."/>
            <person name="Pohl T."/>
            <person name="Merkel B.J."/>
            <person name="Hornburger P."/>
            <person name="Mueller R.-W."/>
            <person name="Bruemmer F."/>
            <person name="Labrenz M."/>
            <person name="Spormann A.M."/>
            <person name="Op den Camp H."/>
            <person name="Overmann J."/>
            <person name="Amann R."/>
            <person name="Jetten M.S.M."/>
            <person name="Mascher T."/>
            <person name="Medema M.H."/>
            <person name="Devos D.P."/>
            <person name="Kaster A.-K."/>
            <person name="Ovreas L."/>
            <person name="Rohde M."/>
            <person name="Galperin M.Y."/>
            <person name="Jogler C."/>
        </authorList>
    </citation>
    <scope>NUCLEOTIDE SEQUENCE [LARGE SCALE GENOMIC DNA]</scope>
    <source>
        <strain evidence="1 2">Pla175</strain>
    </source>
</reference>
<dbReference type="Proteomes" id="UP000317429">
    <property type="component" value="Chromosome"/>
</dbReference>
<evidence type="ECO:0000313" key="1">
    <source>
        <dbReference type="EMBL" id="QDU86749.1"/>
    </source>
</evidence>
<accession>A0A518D5K9</accession>
<keyword evidence="2" id="KW-1185">Reference proteome</keyword>
<gene>
    <name evidence="1" type="ORF">Pla175_00990</name>
</gene>
<dbReference type="OrthoDB" id="286096at2"/>
<name>A0A518D5K9_9BACT</name>
<dbReference type="EMBL" id="CP036291">
    <property type="protein sequence ID" value="QDU86749.1"/>
    <property type="molecule type" value="Genomic_DNA"/>
</dbReference>
<protein>
    <submittedName>
        <fullName evidence="1">Uncharacterized protein</fullName>
    </submittedName>
</protein>
<organism evidence="1 2">
    <name type="scientific">Pirellulimonas nuda</name>
    <dbReference type="NCBI Taxonomy" id="2528009"/>
    <lineage>
        <taxon>Bacteria</taxon>
        <taxon>Pseudomonadati</taxon>
        <taxon>Planctomycetota</taxon>
        <taxon>Planctomycetia</taxon>
        <taxon>Pirellulales</taxon>
        <taxon>Lacipirellulaceae</taxon>
        <taxon>Pirellulimonas</taxon>
    </lineage>
</organism>